<evidence type="ECO:0000256" key="3">
    <source>
        <dbReference type="ARBA" id="ARBA00023125"/>
    </source>
</evidence>
<dbReference type="InterPro" id="IPR036390">
    <property type="entry name" value="WH_DNA-bd_sf"/>
</dbReference>
<keyword evidence="4" id="KW-0010">Activator</keyword>
<dbReference type="InterPro" id="IPR005119">
    <property type="entry name" value="LysR_subst-bd"/>
</dbReference>
<dbReference type="GO" id="GO:0032993">
    <property type="term" value="C:protein-DNA complex"/>
    <property type="evidence" value="ECO:0007669"/>
    <property type="project" value="TreeGrafter"/>
</dbReference>
<evidence type="ECO:0000256" key="2">
    <source>
        <dbReference type="ARBA" id="ARBA00023015"/>
    </source>
</evidence>
<organism evidence="7 8">
    <name type="scientific">Nocardia brasiliensis</name>
    <dbReference type="NCBI Taxonomy" id="37326"/>
    <lineage>
        <taxon>Bacteria</taxon>
        <taxon>Bacillati</taxon>
        <taxon>Actinomycetota</taxon>
        <taxon>Actinomycetes</taxon>
        <taxon>Mycobacteriales</taxon>
        <taxon>Nocardiaceae</taxon>
        <taxon>Nocardia</taxon>
    </lineage>
</organism>
<reference evidence="7 8" key="1">
    <citation type="journal article" date="2019" name="ACS Chem. Biol.">
        <title>Identification and Mobilization of a Cryptic Antibiotic Biosynthesis Gene Locus from a Human-Pathogenic Nocardia Isolate.</title>
        <authorList>
            <person name="Herisse M."/>
            <person name="Ishida K."/>
            <person name="Porter J.L."/>
            <person name="Howden B."/>
            <person name="Hertweck C."/>
            <person name="Stinear T.P."/>
            <person name="Pidot S.J."/>
        </authorList>
    </citation>
    <scope>NUCLEOTIDE SEQUENCE [LARGE SCALE GENOMIC DNA]</scope>
    <source>
        <strain evidence="7 8">AUSMDU00024985</strain>
    </source>
</reference>
<evidence type="ECO:0000256" key="5">
    <source>
        <dbReference type="ARBA" id="ARBA00023163"/>
    </source>
</evidence>
<dbReference type="FunFam" id="1.10.10.10:FF:000001">
    <property type="entry name" value="LysR family transcriptional regulator"/>
    <property type="match status" value="1"/>
</dbReference>
<name>A0A6G9XQH6_NOCBR</name>
<dbReference type="PANTHER" id="PTHR30346:SF0">
    <property type="entry name" value="HCA OPERON TRANSCRIPTIONAL ACTIVATOR HCAR"/>
    <property type="match status" value="1"/>
</dbReference>
<dbReference type="SUPFAM" id="SSF53850">
    <property type="entry name" value="Periplasmic binding protein-like II"/>
    <property type="match status" value="1"/>
</dbReference>
<dbReference type="Gene3D" id="1.10.10.10">
    <property type="entry name" value="Winged helix-like DNA-binding domain superfamily/Winged helix DNA-binding domain"/>
    <property type="match status" value="1"/>
</dbReference>
<accession>A0A6G9XQH6</accession>
<gene>
    <name evidence="7" type="ORF">F5X71_13285</name>
</gene>
<comment type="similarity">
    <text evidence="1">Belongs to the LysR transcriptional regulatory family.</text>
</comment>
<evidence type="ECO:0000259" key="6">
    <source>
        <dbReference type="PROSITE" id="PS50931"/>
    </source>
</evidence>
<protein>
    <submittedName>
        <fullName evidence="7">LysR family transcriptional regulator</fullName>
    </submittedName>
</protein>
<evidence type="ECO:0000256" key="4">
    <source>
        <dbReference type="ARBA" id="ARBA00023159"/>
    </source>
</evidence>
<dbReference type="CDD" id="cd08414">
    <property type="entry name" value="PBP2_LTTR_aromatics_like"/>
    <property type="match status" value="1"/>
</dbReference>
<dbReference type="InterPro" id="IPR000847">
    <property type="entry name" value="LysR_HTH_N"/>
</dbReference>
<dbReference type="PROSITE" id="PS50931">
    <property type="entry name" value="HTH_LYSR"/>
    <property type="match status" value="1"/>
</dbReference>
<dbReference type="GO" id="GO:0003700">
    <property type="term" value="F:DNA-binding transcription factor activity"/>
    <property type="evidence" value="ECO:0007669"/>
    <property type="project" value="InterPro"/>
</dbReference>
<dbReference type="GO" id="GO:0003677">
    <property type="term" value="F:DNA binding"/>
    <property type="evidence" value="ECO:0007669"/>
    <property type="project" value="UniProtKB-KW"/>
</dbReference>
<dbReference type="Gene3D" id="3.40.190.10">
    <property type="entry name" value="Periplasmic binding protein-like II"/>
    <property type="match status" value="2"/>
</dbReference>
<keyword evidence="2" id="KW-0805">Transcription regulation</keyword>
<sequence length="376" mass="41369">MPRSSAAKTSSEGRLCPKNSVIPLARRLSAMAVATVVGIGTPFRGSGRGLIGSYSLGVPRPAGPIRFYFRLIRSAYLARLTRVDDLRRVRYFLAVAEHQHFGRAADALHITQPALSQQVKALERELGVELLTRSGRSFVLTPAGVALRAGAQQLLDAAAELAREVRARASGTRGELKVAFTRSGSDSDISQRIRAFRKEFPDITVSTITGWTSWNLDLLESGEIDVAFVRGNIAYPRIHTHLIGMQEAAVVVSREHPLAGRATVENADIIDEPIVLWSRHTGPEFYDELVTHIWGDRTPNLVAEESDAEQVLDSVSTGTGISVLDRKRATRIAHENICVIPFRSNPPRISIRLAWLGEAETPALAQFLAWWRRASD</sequence>
<dbReference type="SUPFAM" id="SSF46785">
    <property type="entry name" value="Winged helix' DNA-binding domain"/>
    <property type="match status" value="1"/>
</dbReference>
<dbReference type="InterPro" id="IPR036388">
    <property type="entry name" value="WH-like_DNA-bd_sf"/>
</dbReference>
<feature type="domain" description="HTH lysR-type" evidence="6">
    <location>
        <begin position="84"/>
        <end position="141"/>
    </location>
</feature>
<dbReference type="EMBL" id="CP046171">
    <property type="protein sequence ID" value="QIS03156.1"/>
    <property type="molecule type" value="Genomic_DNA"/>
</dbReference>
<dbReference type="Pfam" id="PF00126">
    <property type="entry name" value="HTH_1"/>
    <property type="match status" value="1"/>
</dbReference>
<dbReference type="PANTHER" id="PTHR30346">
    <property type="entry name" value="TRANSCRIPTIONAL DUAL REGULATOR HCAR-RELATED"/>
    <property type="match status" value="1"/>
</dbReference>
<dbReference type="Pfam" id="PF03466">
    <property type="entry name" value="LysR_substrate"/>
    <property type="match status" value="1"/>
</dbReference>
<keyword evidence="3" id="KW-0238">DNA-binding</keyword>
<evidence type="ECO:0000313" key="8">
    <source>
        <dbReference type="Proteomes" id="UP000501705"/>
    </source>
</evidence>
<evidence type="ECO:0000256" key="1">
    <source>
        <dbReference type="ARBA" id="ARBA00009437"/>
    </source>
</evidence>
<proteinExistence type="inferred from homology"/>
<dbReference type="Proteomes" id="UP000501705">
    <property type="component" value="Chromosome"/>
</dbReference>
<dbReference type="AlphaFoldDB" id="A0A6G9XQH6"/>
<keyword evidence="5" id="KW-0804">Transcription</keyword>
<dbReference type="PRINTS" id="PR00039">
    <property type="entry name" value="HTHLYSR"/>
</dbReference>
<evidence type="ECO:0000313" key="7">
    <source>
        <dbReference type="EMBL" id="QIS03156.1"/>
    </source>
</evidence>